<dbReference type="Pfam" id="PF00106">
    <property type="entry name" value="adh_short"/>
    <property type="match status" value="1"/>
</dbReference>
<organism evidence="6 7">
    <name type="scientific">Acrasis kona</name>
    <dbReference type="NCBI Taxonomy" id="1008807"/>
    <lineage>
        <taxon>Eukaryota</taxon>
        <taxon>Discoba</taxon>
        <taxon>Heterolobosea</taxon>
        <taxon>Tetramitia</taxon>
        <taxon>Eutetramitia</taxon>
        <taxon>Acrasidae</taxon>
        <taxon>Acrasis</taxon>
    </lineage>
</organism>
<dbReference type="PANTHER" id="PTHR44196">
    <property type="entry name" value="DEHYDROGENASE/REDUCTASE SDR FAMILY MEMBER 7B"/>
    <property type="match status" value="1"/>
</dbReference>
<dbReference type="AlphaFoldDB" id="A0AAW2ZD11"/>
<dbReference type="NCBIfam" id="NF005495">
    <property type="entry name" value="PRK07109.1"/>
    <property type="match status" value="1"/>
</dbReference>
<evidence type="ECO:0000256" key="3">
    <source>
        <dbReference type="ARBA" id="ARBA00037096"/>
    </source>
</evidence>
<evidence type="ECO:0000256" key="2">
    <source>
        <dbReference type="ARBA" id="ARBA00023002"/>
    </source>
</evidence>
<keyword evidence="2" id="KW-0560">Oxidoreductase</keyword>
<evidence type="ECO:0000256" key="4">
    <source>
        <dbReference type="RuleBase" id="RU000363"/>
    </source>
</evidence>
<keyword evidence="5" id="KW-0472">Membrane</keyword>
<name>A0AAW2ZD11_9EUKA</name>
<dbReference type="InterPro" id="IPR020904">
    <property type="entry name" value="Sc_DH/Rdtase_CS"/>
</dbReference>
<dbReference type="GO" id="GO:0016020">
    <property type="term" value="C:membrane"/>
    <property type="evidence" value="ECO:0007669"/>
    <property type="project" value="TreeGrafter"/>
</dbReference>
<reference evidence="6 7" key="1">
    <citation type="submission" date="2024-03" db="EMBL/GenBank/DDBJ databases">
        <title>The Acrasis kona genome and developmental transcriptomes reveal deep origins of eukaryotic multicellular pathways.</title>
        <authorList>
            <person name="Sheikh S."/>
            <person name="Fu C.-J."/>
            <person name="Brown M.W."/>
            <person name="Baldauf S.L."/>
        </authorList>
    </citation>
    <scope>NUCLEOTIDE SEQUENCE [LARGE SCALE GENOMIC DNA]</scope>
    <source>
        <strain evidence="6 7">ATCC MYA-3509</strain>
    </source>
</reference>
<proteinExistence type="inferred from homology"/>
<dbReference type="InterPro" id="IPR036291">
    <property type="entry name" value="NAD(P)-bd_dom_sf"/>
</dbReference>
<evidence type="ECO:0000256" key="1">
    <source>
        <dbReference type="ARBA" id="ARBA00006484"/>
    </source>
</evidence>
<dbReference type="GO" id="GO:0016491">
    <property type="term" value="F:oxidoreductase activity"/>
    <property type="evidence" value="ECO:0007669"/>
    <property type="project" value="UniProtKB-KW"/>
</dbReference>
<dbReference type="Gene3D" id="3.40.50.720">
    <property type="entry name" value="NAD(P)-binding Rossmann-like Domain"/>
    <property type="match status" value="1"/>
</dbReference>
<dbReference type="EMBL" id="JAOPGA020001325">
    <property type="protein sequence ID" value="KAL0487224.1"/>
    <property type="molecule type" value="Genomic_DNA"/>
</dbReference>
<dbReference type="PRINTS" id="PR00080">
    <property type="entry name" value="SDRFAMILY"/>
</dbReference>
<gene>
    <name evidence="6" type="ORF">AKO1_001127</name>
</gene>
<dbReference type="PROSITE" id="PS00061">
    <property type="entry name" value="ADH_SHORT"/>
    <property type="match status" value="1"/>
</dbReference>
<evidence type="ECO:0000256" key="5">
    <source>
        <dbReference type="SAM" id="Phobius"/>
    </source>
</evidence>
<feature type="transmembrane region" description="Helical" evidence="5">
    <location>
        <begin position="318"/>
        <end position="336"/>
    </location>
</feature>
<evidence type="ECO:0000313" key="6">
    <source>
        <dbReference type="EMBL" id="KAL0487224.1"/>
    </source>
</evidence>
<keyword evidence="7" id="KW-1185">Reference proteome</keyword>
<comment type="similarity">
    <text evidence="1 4">Belongs to the short-chain dehydrogenases/reductases (SDR) family.</text>
</comment>
<evidence type="ECO:0000313" key="7">
    <source>
        <dbReference type="Proteomes" id="UP001431209"/>
    </source>
</evidence>
<comment type="caution">
    <text evidence="6">The sequence shown here is derived from an EMBL/GenBank/DDBJ whole genome shotgun (WGS) entry which is preliminary data.</text>
</comment>
<protein>
    <submittedName>
        <fullName evidence="6">3-dehydrosphinganine reductase</fullName>
    </submittedName>
</protein>
<dbReference type="PRINTS" id="PR00081">
    <property type="entry name" value="GDHRDH"/>
</dbReference>
<dbReference type="InterPro" id="IPR002347">
    <property type="entry name" value="SDR_fam"/>
</dbReference>
<comment type="function">
    <text evidence="3">Putative oxidoreductase.</text>
</comment>
<dbReference type="PANTHER" id="PTHR44196:SF1">
    <property type="entry name" value="DEHYDROGENASE_REDUCTASE SDR FAMILY MEMBER 7B"/>
    <property type="match status" value="1"/>
</dbReference>
<sequence length="340" mass="37328">MSSLKPIAEQAIVVLGASSGIGRETALQLGKQGAKLIVAARSTKGIETLVNEIKSFKRSEVEGVICDVADFDQVKALAKKCFDKFGRIDTWVQPAGVTLFAKFEDTTEEEMRRVMDVNFLGQCRGAWAALPYLKKNSNGGALIHVGSVESKRSIPNQSAYSSSKHAMDAFTEALRVELAQEKSNVSVTLVMPSNIDTPFYEKCRTKVDGGKYVYTGPSPTYKASHVAGAIIHAATNRVRRVTVGDGGAFLSLVQGVAPSTIDIAFTLGGDALMRTGELKRKDDNLYQAIDEVEINRVKGVGMYPMPFSLYNWWFERPIAQYVTYALFVLLLSWVYMKLSN</sequence>
<keyword evidence="5" id="KW-0812">Transmembrane</keyword>
<accession>A0AAW2ZD11</accession>
<keyword evidence="5" id="KW-1133">Transmembrane helix</keyword>
<dbReference type="SUPFAM" id="SSF51735">
    <property type="entry name" value="NAD(P)-binding Rossmann-fold domains"/>
    <property type="match status" value="1"/>
</dbReference>
<dbReference type="Proteomes" id="UP001431209">
    <property type="component" value="Unassembled WGS sequence"/>
</dbReference>